<dbReference type="EMBL" id="JARBHB010000005">
    <property type="protein sequence ID" value="KAJ8882947.1"/>
    <property type="molecule type" value="Genomic_DNA"/>
</dbReference>
<proteinExistence type="predicted"/>
<sequence>MQLLYNTESLGATVAERLACSPPTKANLVQSPMSTCRNRAGRCRRSAGFLGDLPLFHYVAARYSPHRISRYLSADCEIGRGGVSSIPPRRRRRRGSVVIWPSRSRRVANTWFRLVRHGSPPRAFCRVPIPRGLPARYTSIHRRVEGFPAIPATHNSEALRAGESEARGDRRTPRKSDQSVASSGTIPTCENLGASLQGIEPGSLWWEVIDLAGTPTAAPQNDRCTWGTPQDNSNILHVSHTLCTMTAIVLSTDQRTKNNAGRELRKEVPRITVFALLWHGRPGDLVIDTRASSVARRRDKRSLFRVTMNKIRPGPARRCRGSGVLTVVDAAGRVVGGAVDCAVGQDLEVAVLDVHLYLAGGACDVRQVGTALAARRGVVAGVGRRPRHVVAVAVERPRQAGGG</sequence>
<dbReference type="Proteomes" id="UP001159363">
    <property type="component" value="Chromosome 4"/>
</dbReference>
<protein>
    <submittedName>
        <fullName evidence="2">Uncharacterized protein</fullName>
    </submittedName>
</protein>
<feature type="compositionally biased region" description="Basic and acidic residues" evidence="1">
    <location>
        <begin position="160"/>
        <end position="177"/>
    </location>
</feature>
<feature type="region of interest" description="Disordered" evidence="1">
    <location>
        <begin position="151"/>
        <end position="188"/>
    </location>
</feature>
<keyword evidence="3" id="KW-1185">Reference proteome</keyword>
<feature type="compositionally biased region" description="Polar residues" evidence="1">
    <location>
        <begin position="178"/>
        <end position="188"/>
    </location>
</feature>
<name>A0ABQ9HF51_9NEOP</name>
<accession>A0ABQ9HF51</accession>
<evidence type="ECO:0000256" key="1">
    <source>
        <dbReference type="SAM" id="MobiDB-lite"/>
    </source>
</evidence>
<evidence type="ECO:0000313" key="2">
    <source>
        <dbReference type="EMBL" id="KAJ8882947.1"/>
    </source>
</evidence>
<organism evidence="2 3">
    <name type="scientific">Dryococelus australis</name>
    <dbReference type="NCBI Taxonomy" id="614101"/>
    <lineage>
        <taxon>Eukaryota</taxon>
        <taxon>Metazoa</taxon>
        <taxon>Ecdysozoa</taxon>
        <taxon>Arthropoda</taxon>
        <taxon>Hexapoda</taxon>
        <taxon>Insecta</taxon>
        <taxon>Pterygota</taxon>
        <taxon>Neoptera</taxon>
        <taxon>Polyneoptera</taxon>
        <taxon>Phasmatodea</taxon>
        <taxon>Verophasmatodea</taxon>
        <taxon>Anareolatae</taxon>
        <taxon>Phasmatidae</taxon>
        <taxon>Eurycanthinae</taxon>
        <taxon>Dryococelus</taxon>
    </lineage>
</organism>
<evidence type="ECO:0000313" key="3">
    <source>
        <dbReference type="Proteomes" id="UP001159363"/>
    </source>
</evidence>
<gene>
    <name evidence="2" type="ORF">PR048_014786</name>
</gene>
<comment type="caution">
    <text evidence="2">The sequence shown here is derived from an EMBL/GenBank/DDBJ whole genome shotgun (WGS) entry which is preliminary data.</text>
</comment>
<reference evidence="2 3" key="1">
    <citation type="submission" date="2023-02" db="EMBL/GenBank/DDBJ databases">
        <title>LHISI_Scaffold_Assembly.</title>
        <authorList>
            <person name="Stuart O.P."/>
            <person name="Cleave R."/>
            <person name="Magrath M.J.L."/>
            <person name="Mikheyev A.S."/>
        </authorList>
    </citation>
    <scope>NUCLEOTIDE SEQUENCE [LARGE SCALE GENOMIC DNA]</scope>
    <source>
        <strain evidence="2">Daus_M_001</strain>
        <tissue evidence="2">Leg muscle</tissue>
    </source>
</reference>